<evidence type="ECO:0000313" key="1">
    <source>
        <dbReference type="EMBL" id="SFH40698.1"/>
    </source>
</evidence>
<reference evidence="2" key="1">
    <citation type="submission" date="2016-10" db="EMBL/GenBank/DDBJ databases">
        <authorList>
            <person name="Varghese N."/>
            <person name="Submissions S."/>
        </authorList>
    </citation>
    <scope>NUCLEOTIDE SEQUENCE [LARGE SCALE GENOMIC DNA]</scope>
    <source>
        <strain evidence="2">LP51</strain>
    </source>
</reference>
<dbReference type="EMBL" id="FOOT01000018">
    <property type="protein sequence ID" value="SFH40698.1"/>
    <property type="molecule type" value="Genomic_DNA"/>
</dbReference>
<keyword evidence="2" id="KW-1185">Reference proteome</keyword>
<dbReference type="AlphaFoldDB" id="A0A1I2ZSB4"/>
<protein>
    <submittedName>
        <fullName evidence="1">Uncharacterized protein</fullName>
    </submittedName>
</protein>
<organism evidence="1 2">
    <name type="scientific">Pontibacter chinhatensis</name>
    <dbReference type="NCBI Taxonomy" id="1436961"/>
    <lineage>
        <taxon>Bacteria</taxon>
        <taxon>Pseudomonadati</taxon>
        <taxon>Bacteroidota</taxon>
        <taxon>Cytophagia</taxon>
        <taxon>Cytophagales</taxon>
        <taxon>Hymenobacteraceae</taxon>
        <taxon>Pontibacter</taxon>
    </lineage>
</organism>
<dbReference type="Proteomes" id="UP000198724">
    <property type="component" value="Unassembled WGS sequence"/>
</dbReference>
<accession>A0A1I2ZSB4</accession>
<proteinExistence type="predicted"/>
<sequence>MTRLNVNIFAQQLDVTYKWQRESKDVANRIEVLVKFDAISIANSYKGLNFFGFQCYRLPLL</sequence>
<name>A0A1I2ZSB4_9BACT</name>
<evidence type="ECO:0000313" key="2">
    <source>
        <dbReference type="Proteomes" id="UP000198724"/>
    </source>
</evidence>
<gene>
    <name evidence="1" type="ORF">SAMN05421739_11819</name>
</gene>